<dbReference type="InterPro" id="IPR001638">
    <property type="entry name" value="Solute-binding_3/MltF_N"/>
</dbReference>
<protein>
    <submittedName>
        <fullName evidence="4">NitT/TauT family transport system substrate-binding protein</fullName>
    </submittedName>
</protein>
<evidence type="ECO:0000256" key="1">
    <source>
        <dbReference type="ARBA" id="ARBA00010742"/>
    </source>
</evidence>
<proteinExistence type="inferred from homology"/>
<dbReference type="SMART" id="SM00062">
    <property type="entry name" value="PBPb"/>
    <property type="match status" value="1"/>
</dbReference>
<reference evidence="5" key="1">
    <citation type="submission" date="2017-07" db="EMBL/GenBank/DDBJ databases">
        <authorList>
            <person name="Varghese N."/>
            <person name="Submissions S."/>
        </authorList>
    </citation>
    <scope>NUCLEOTIDE SEQUENCE [LARGE SCALE GENOMIC DNA]</scope>
    <source>
        <strain evidence="5">NLAE-zl-C134</strain>
    </source>
</reference>
<name>A0A315ZUD0_9FIRM</name>
<evidence type="ECO:0000313" key="4">
    <source>
        <dbReference type="EMBL" id="SUQ15286.1"/>
    </source>
</evidence>
<dbReference type="RefSeq" id="WP_242992438.1">
    <property type="nucleotide sequence ID" value="NZ_QGDS01000011.1"/>
</dbReference>
<feature type="chain" id="PRO_5043163483" evidence="2">
    <location>
        <begin position="22"/>
        <end position="379"/>
    </location>
</feature>
<dbReference type="Gene3D" id="3.40.190.10">
    <property type="entry name" value="Periplasmic binding protein-like II"/>
    <property type="match status" value="2"/>
</dbReference>
<organism evidence="4 5">
    <name type="scientific">Faecalicatena contorta</name>
    <dbReference type="NCBI Taxonomy" id="39482"/>
    <lineage>
        <taxon>Bacteria</taxon>
        <taxon>Bacillati</taxon>
        <taxon>Bacillota</taxon>
        <taxon>Clostridia</taxon>
        <taxon>Lachnospirales</taxon>
        <taxon>Lachnospiraceae</taxon>
        <taxon>Faecalicatena</taxon>
    </lineage>
</organism>
<comment type="similarity">
    <text evidence="1">Belongs to the bacterial solute-binding protein SsuA/TauA family.</text>
</comment>
<dbReference type="Proteomes" id="UP000254051">
    <property type="component" value="Unassembled WGS sequence"/>
</dbReference>
<dbReference type="EMBL" id="UHJJ01000011">
    <property type="protein sequence ID" value="SUQ15286.1"/>
    <property type="molecule type" value="Genomic_DNA"/>
</dbReference>
<evidence type="ECO:0000313" key="5">
    <source>
        <dbReference type="Proteomes" id="UP000254051"/>
    </source>
</evidence>
<keyword evidence="5" id="KW-1185">Reference proteome</keyword>
<keyword evidence="2" id="KW-0732">Signal</keyword>
<dbReference type="SUPFAM" id="SSF53850">
    <property type="entry name" value="Periplasmic binding protein-like II"/>
    <property type="match status" value="1"/>
</dbReference>
<evidence type="ECO:0000259" key="3">
    <source>
        <dbReference type="SMART" id="SM00062"/>
    </source>
</evidence>
<evidence type="ECO:0000256" key="2">
    <source>
        <dbReference type="SAM" id="SignalP"/>
    </source>
</evidence>
<dbReference type="PANTHER" id="PTHR30024">
    <property type="entry name" value="ALIPHATIC SULFONATES-BINDING PROTEIN-RELATED"/>
    <property type="match status" value="1"/>
</dbReference>
<feature type="signal peptide" evidence="2">
    <location>
        <begin position="1"/>
        <end position="21"/>
    </location>
</feature>
<sequence length="379" mass="42347">MKKKLIRIVALGLAFSMLCIGCGNSGKSEGTQEENKNSEAADSDKPLKVSIAAQATSGQVFQYLAEERNYLEEEGIEVEVQYISNGTDAFSALSAGKVDILSTYGTGGPLMQIANGQDFNIFGGYMITGETPVFALPDTEYKDLESFRGKKIGITRGGTPDIVLKSILHDAGFDIEKDVTFVEFKKNTDTMAAVANGEIDFGAVATGYELQIAEMGMEVKMWPDDLYKNHSCCRMVATNEWLADETNQEAAKRLIKAYLRAERDMTDDAVVDEVCKLTSEELDIQPEVVDSFVKSPHMIYETDPFIQKVVQMWNNMDSFGYLSADVDLKEHVNSDIYKAALDELLEENPDDSFYQEREEFYVKYDTNIDWDLKGISDEF</sequence>
<dbReference type="Pfam" id="PF09084">
    <property type="entry name" value="NMT1"/>
    <property type="match status" value="1"/>
</dbReference>
<accession>A0A315ZUD0</accession>
<dbReference type="InterPro" id="IPR015168">
    <property type="entry name" value="SsuA/THI5"/>
</dbReference>
<dbReference type="AlphaFoldDB" id="A0A315ZUD0"/>
<feature type="domain" description="Solute-binding protein family 3/N-terminal" evidence="3">
    <location>
        <begin position="48"/>
        <end position="262"/>
    </location>
</feature>
<gene>
    <name evidence="4" type="ORF">SAMN05216529_11171</name>
</gene>